<keyword evidence="3" id="KW-0547">Nucleotide-binding</keyword>
<protein>
    <recommendedName>
        <fullName evidence="11">ATP-dependent DNA helicase RecQ</fullName>
        <ecNumber evidence="10">5.6.2.4</ecNumber>
    </recommendedName>
    <alternativeName>
        <fullName evidence="12">DNA 3'-5' helicase RecQ</fullName>
    </alternativeName>
</protein>
<evidence type="ECO:0000256" key="6">
    <source>
        <dbReference type="ARBA" id="ARBA00022840"/>
    </source>
</evidence>
<comment type="caution">
    <text evidence="15">The sequence shown here is derived from an EMBL/GenBank/DDBJ whole genome shotgun (WGS) entry which is preliminary data.</text>
</comment>
<dbReference type="PANTHER" id="PTHR13710:SF105">
    <property type="entry name" value="ATP-DEPENDENT DNA HELICASE Q1"/>
    <property type="match status" value="1"/>
</dbReference>
<dbReference type="Gene3D" id="3.40.50.300">
    <property type="entry name" value="P-loop containing nucleotide triphosphate hydrolases"/>
    <property type="match status" value="2"/>
</dbReference>
<dbReference type="GO" id="GO:0003677">
    <property type="term" value="F:DNA binding"/>
    <property type="evidence" value="ECO:0007669"/>
    <property type="project" value="UniProtKB-KW"/>
</dbReference>
<organism evidence="15 16">
    <name type="scientific">Piscinibacter terrae</name>
    <dbReference type="NCBI Taxonomy" id="2496871"/>
    <lineage>
        <taxon>Bacteria</taxon>
        <taxon>Pseudomonadati</taxon>
        <taxon>Pseudomonadota</taxon>
        <taxon>Betaproteobacteria</taxon>
        <taxon>Burkholderiales</taxon>
        <taxon>Sphaerotilaceae</taxon>
        <taxon>Piscinibacter</taxon>
    </lineage>
</organism>
<evidence type="ECO:0000256" key="2">
    <source>
        <dbReference type="ARBA" id="ARBA00022723"/>
    </source>
</evidence>
<dbReference type="CDD" id="cd17920">
    <property type="entry name" value="DEXHc_RecQ"/>
    <property type="match status" value="1"/>
</dbReference>
<name>A0A3N7HSY4_9BURK</name>
<dbReference type="CDD" id="cd18794">
    <property type="entry name" value="SF2_C_RecQ"/>
    <property type="match status" value="1"/>
</dbReference>
<dbReference type="Proteomes" id="UP000267464">
    <property type="component" value="Unassembled WGS sequence"/>
</dbReference>
<dbReference type="EC" id="5.6.2.4" evidence="10"/>
<dbReference type="PROSITE" id="PS51194">
    <property type="entry name" value="HELICASE_CTER"/>
    <property type="match status" value="1"/>
</dbReference>
<keyword evidence="16" id="KW-1185">Reference proteome</keyword>
<dbReference type="InterPro" id="IPR011545">
    <property type="entry name" value="DEAD/DEAH_box_helicase_dom"/>
</dbReference>
<evidence type="ECO:0000256" key="11">
    <source>
        <dbReference type="ARBA" id="ARBA00044535"/>
    </source>
</evidence>
<evidence type="ECO:0000256" key="7">
    <source>
        <dbReference type="ARBA" id="ARBA00023125"/>
    </source>
</evidence>
<dbReference type="Pfam" id="PF00271">
    <property type="entry name" value="Helicase_C"/>
    <property type="match status" value="1"/>
</dbReference>
<dbReference type="InterPro" id="IPR001650">
    <property type="entry name" value="Helicase_C-like"/>
</dbReference>
<reference evidence="15 16" key="2">
    <citation type="submission" date="2018-12" db="EMBL/GenBank/DDBJ databases">
        <title>Rhizobacter gummiphilus sp. nov., a rubber-degrading bacterium isolated from the soil of a botanical garden in Japan.</title>
        <authorList>
            <person name="Shunsuke S.S."/>
        </authorList>
    </citation>
    <scope>NUCLEOTIDE SEQUENCE [LARGE SCALE GENOMIC DNA]</scope>
    <source>
        <strain evidence="15 16">S-16</strain>
    </source>
</reference>
<dbReference type="NCBIfam" id="TIGR00614">
    <property type="entry name" value="recQ_fam"/>
    <property type="match status" value="1"/>
</dbReference>
<dbReference type="PROSITE" id="PS51192">
    <property type="entry name" value="HELICASE_ATP_BIND_1"/>
    <property type="match status" value="1"/>
</dbReference>
<accession>A0A3N7HSY4</accession>
<dbReference type="GO" id="GO:0016787">
    <property type="term" value="F:hydrolase activity"/>
    <property type="evidence" value="ECO:0007669"/>
    <property type="project" value="UniProtKB-KW"/>
</dbReference>
<dbReference type="InterPro" id="IPR032284">
    <property type="entry name" value="RecQ_Zn-bd"/>
</dbReference>
<dbReference type="GO" id="GO:0043138">
    <property type="term" value="F:3'-5' DNA helicase activity"/>
    <property type="evidence" value="ECO:0007669"/>
    <property type="project" value="UniProtKB-EC"/>
</dbReference>
<dbReference type="Pfam" id="PF00270">
    <property type="entry name" value="DEAD"/>
    <property type="match status" value="1"/>
</dbReference>
<keyword evidence="4" id="KW-0378">Hydrolase</keyword>
<dbReference type="Pfam" id="PF16124">
    <property type="entry name" value="RecQ_Zn_bind"/>
    <property type="match status" value="1"/>
</dbReference>
<dbReference type="FunFam" id="3.40.50.300:FF:001389">
    <property type="entry name" value="ATP-dependent DNA helicase RecQ"/>
    <property type="match status" value="1"/>
</dbReference>
<sequence>MTAPVIPDAVRRSLRDTFGIFRLHDGQQQVISRVLKGQDTLAVMPTGAGKSLCYQLPALHLDGITLVVSPLISLMKDQADKLERAGVAVVQLNSALPRREQDEAMDRIAQSQTAIVFATPERLSDDAFIQAMQRQKIALLVVDEAHCISQWGHDFRPAFLEISHALEQLGKPTVLALTATAISDVMEDIRQQLGRPRMHVVSTGVYRPNLHFQVVQSTREDEKFTQLREVLAKVQGCGIVYTATVKACEEIHDRLSASGLDVTRYHGKLGASERHDNQDRFMNGESRIMVATNAFGMGIDKADVRFVIHYQMPGNVESYYQEAGRAGRDGQPADCVLLFLRKDKQVQQFFLAKRYPTSDDLQAVHAVLSAAPHPLHLDEIAAPLHGLNHNRVTVALKLLRDGGVATANRSRAWSLKNGQPADMPRLRELAQAYEDKAERDQEALERLVFYAQTGFCRWRVLLEYFDEPLMEGERCGHCDNCLRPAEDAASAPEDTAPAALAEPAFKSGDGVSVPRYGDGTVDRVAGEEVTVVFPDGAKRAFAVDYVRPA</sequence>
<dbReference type="SMART" id="SM00490">
    <property type="entry name" value="HELICc"/>
    <property type="match status" value="1"/>
</dbReference>
<dbReference type="RefSeq" id="WP_124541515.1">
    <property type="nucleotide sequence ID" value="NZ_QUSW01000004.1"/>
</dbReference>
<evidence type="ECO:0000256" key="12">
    <source>
        <dbReference type="ARBA" id="ARBA00044550"/>
    </source>
</evidence>
<dbReference type="GO" id="GO:0006310">
    <property type="term" value="P:DNA recombination"/>
    <property type="evidence" value="ECO:0007669"/>
    <property type="project" value="InterPro"/>
</dbReference>
<comment type="similarity">
    <text evidence="1">Belongs to the helicase family. RecQ subfamily.</text>
</comment>
<dbReference type="PANTHER" id="PTHR13710">
    <property type="entry name" value="DNA HELICASE RECQ FAMILY MEMBER"/>
    <property type="match status" value="1"/>
</dbReference>
<dbReference type="EMBL" id="QUSW01000004">
    <property type="protein sequence ID" value="RQP23951.1"/>
    <property type="molecule type" value="Genomic_DNA"/>
</dbReference>
<dbReference type="SUPFAM" id="SSF52540">
    <property type="entry name" value="P-loop containing nucleoside triphosphate hydrolases"/>
    <property type="match status" value="1"/>
</dbReference>
<dbReference type="GO" id="GO:0046872">
    <property type="term" value="F:metal ion binding"/>
    <property type="evidence" value="ECO:0007669"/>
    <property type="project" value="UniProtKB-KW"/>
</dbReference>
<evidence type="ECO:0000256" key="1">
    <source>
        <dbReference type="ARBA" id="ARBA00005446"/>
    </source>
</evidence>
<dbReference type="GO" id="GO:0006281">
    <property type="term" value="P:DNA repair"/>
    <property type="evidence" value="ECO:0007669"/>
    <property type="project" value="TreeGrafter"/>
</dbReference>
<dbReference type="OrthoDB" id="9760034at2"/>
<proteinExistence type="inferred from homology"/>
<dbReference type="GO" id="GO:0030894">
    <property type="term" value="C:replisome"/>
    <property type="evidence" value="ECO:0007669"/>
    <property type="project" value="TreeGrafter"/>
</dbReference>
<evidence type="ECO:0000259" key="13">
    <source>
        <dbReference type="PROSITE" id="PS51192"/>
    </source>
</evidence>
<dbReference type="Gene3D" id="1.10.10.10">
    <property type="entry name" value="Winged helix-like DNA-binding domain superfamily/Winged helix DNA-binding domain"/>
    <property type="match status" value="1"/>
</dbReference>
<keyword evidence="6" id="KW-0067">ATP-binding</keyword>
<keyword evidence="5 15" id="KW-0347">Helicase</keyword>
<dbReference type="GO" id="GO:0043590">
    <property type="term" value="C:bacterial nucleoid"/>
    <property type="evidence" value="ECO:0007669"/>
    <property type="project" value="TreeGrafter"/>
</dbReference>
<dbReference type="InterPro" id="IPR014001">
    <property type="entry name" value="Helicase_ATP-bd"/>
</dbReference>
<feature type="domain" description="Helicase C-terminal" evidence="14">
    <location>
        <begin position="226"/>
        <end position="381"/>
    </location>
</feature>
<dbReference type="GO" id="GO:0005524">
    <property type="term" value="F:ATP binding"/>
    <property type="evidence" value="ECO:0007669"/>
    <property type="project" value="UniProtKB-KW"/>
</dbReference>
<evidence type="ECO:0000259" key="14">
    <source>
        <dbReference type="PROSITE" id="PS51194"/>
    </source>
</evidence>
<dbReference type="InterPro" id="IPR036388">
    <property type="entry name" value="WH-like_DNA-bd_sf"/>
</dbReference>
<dbReference type="InterPro" id="IPR004589">
    <property type="entry name" value="DNA_helicase_ATP-dep_RecQ"/>
</dbReference>
<dbReference type="InterPro" id="IPR002464">
    <property type="entry name" value="DNA/RNA_helicase_DEAH_CS"/>
</dbReference>
<dbReference type="SMART" id="SM00487">
    <property type="entry name" value="DEXDc"/>
    <property type="match status" value="1"/>
</dbReference>
<evidence type="ECO:0000256" key="3">
    <source>
        <dbReference type="ARBA" id="ARBA00022741"/>
    </source>
</evidence>
<evidence type="ECO:0000313" key="16">
    <source>
        <dbReference type="Proteomes" id="UP000267464"/>
    </source>
</evidence>
<keyword evidence="7" id="KW-0238">DNA-binding</keyword>
<evidence type="ECO:0000256" key="5">
    <source>
        <dbReference type="ARBA" id="ARBA00022806"/>
    </source>
</evidence>
<evidence type="ECO:0000256" key="4">
    <source>
        <dbReference type="ARBA" id="ARBA00022801"/>
    </source>
</evidence>
<dbReference type="PROSITE" id="PS00690">
    <property type="entry name" value="DEAH_ATP_HELICASE"/>
    <property type="match status" value="1"/>
</dbReference>
<comment type="catalytic activity">
    <reaction evidence="9">
        <text>Couples ATP hydrolysis with the unwinding of duplex DNA by translocating in the 3'-5' direction.</text>
        <dbReference type="EC" id="5.6.2.4"/>
    </reaction>
</comment>
<evidence type="ECO:0000313" key="15">
    <source>
        <dbReference type="EMBL" id="RQP23951.1"/>
    </source>
</evidence>
<keyword evidence="2" id="KW-0479">Metal-binding</keyword>
<dbReference type="GO" id="GO:0009378">
    <property type="term" value="F:four-way junction helicase activity"/>
    <property type="evidence" value="ECO:0007669"/>
    <property type="project" value="TreeGrafter"/>
</dbReference>
<dbReference type="GO" id="GO:0005737">
    <property type="term" value="C:cytoplasm"/>
    <property type="evidence" value="ECO:0007669"/>
    <property type="project" value="TreeGrafter"/>
</dbReference>
<reference evidence="15 16" key="1">
    <citation type="submission" date="2018-08" db="EMBL/GenBank/DDBJ databases">
        <authorList>
            <person name="Khan S.A."/>
            <person name="Jeon C.O."/>
            <person name="Chun B.H."/>
            <person name="Jeong S.E."/>
        </authorList>
    </citation>
    <scope>NUCLEOTIDE SEQUENCE [LARGE SCALE GENOMIC DNA]</scope>
    <source>
        <strain evidence="15 16">S-16</strain>
    </source>
</reference>
<dbReference type="AlphaFoldDB" id="A0A3N7HSY4"/>
<dbReference type="InterPro" id="IPR027417">
    <property type="entry name" value="P-loop_NTPase"/>
</dbReference>
<evidence type="ECO:0000256" key="9">
    <source>
        <dbReference type="ARBA" id="ARBA00034617"/>
    </source>
</evidence>
<feature type="domain" description="Helicase ATP-binding" evidence="13">
    <location>
        <begin position="31"/>
        <end position="199"/>
    </location>
</feature>
<gene>
    <name evidence="15" type="ORF">DZC73_16835</name>
</gene>
<evidence type="ECO:0000256" key="10">
    <source>
        <dbReference type="ARBA" id="ARBA00034808"/>
    </source>
</evidence>
<keyword evidence="8" id="KW-0413">Isomerase</keyword>
<evidence type="ECO:0000256" key="8">
    <source>
        <dbReference type="ARBA" id="ARBA00023235"/>
    </source>
</evidence>